<reference evidence="2" key="1">
    <citation type="submission" date="2014-07" db="EMBL/GenBank/DDBJ databases">
        <authorList>
            <person name="Wibberg D."/>
        </authorList>
    </citation>
    <scope>NUCLEOTIDE SEQUENCE [LARGE SCALE GENOMIC DNA]</scope>
    <source>
        <strain evidence="2">DG5</strain>
    </source>
</reference>
<organism evidence="1 2">
    <name type="scientific">[Clostridium] cellulosi</name>
    <dbReference type="NCBI Taxonomy" id="29343"/>
    <lineage>
        <taxon>Bacteria</taxon>
        <taxon>Bacillati</taxon>
        <taxon>Bacillota</taxon>
        <taxon>Clostridia</taxon>
        <taxon>Eubacteriales</taxon>
        <taxon>Oscillospiraceae</taxon>
        <taxon>Oscillospiraceae incertae sedis</taxon>
    </lineage>
</organism>
<evidence type="ECO:0000313" key="2">
    <source>
        <dbReference type="Proteomes" id="UP000032431"/>
    </source>
</evidence>
<dbReference type="EMBL" id="LM995447">
    <property type="protein sequence ID" value="CDZ23347.1"/>
    <property type="molecule type" value="Genomic_DNA"/>
</dbReference>
<evidence type="ECO:0008006" key="3">
    <source>
        <dbReference type="Google" id="ProtNLM"/>
    </source>
</evidence>
<dbReference type="HOGENOM" id="CLU_168121_0_0_9"/>
<dbReference type="InterPro" id="IPR014722">
    <property type="entry name" value="Rib_uL2_dom2"/>
</dbReference>
<protein>
    <recommendedName>
        <fullName evidence="3">KOW domain-containing protein</fullName>
    </recommendedName>
</protein>
<dbReference type="KEGG" id="ccel:CCDG5_0204"/>
<dbReference type="OrthoDB" id="1683515at2"/>
<dbReference type="InterPro" id="IPR008991">
    <property type="entry name" value="Translation_prot_SH3-like_sf"/>
</dbReference>
<dbReference type="Gene3D" id="2.30.30.30">
    <property type="match status" value="1"/>
</dbReference>
<dbReference type="STRING" id="29343.CCDG5_0204"/>
<accession>A0A078KLL4</accession>
<sequence length="86" mass="9415">MEIKVGTVVLSTAGHDKGGVFAVIGFTDGDIALIADGKRRKLEKPKKKKLKHLKPLGILEQNIPTQTNRQLKKALMEFNARGGHGR</sequence>
<proteinExistence type="predicted"/>
<dbReference type="PATRIC" id="fig|29343.3.peg.206"/>
<name>A0A078KLL4_9FIRM</name>
<dbReference type="SUPFAM" id="SSF50104">
    <property type="entry name" value="Translation proteins SH3-like domain"/>
    <property type="match status" value="1"/>
</dbReference>
<gene>
    <name evidence="1" type="ORF">CCDG5_0204</name>
</gene>
<evidence type="ECO:0000313" key="1">
    <source>
        <dbReference type="EMBL" id="CDZ23347.1"/>
    </source>
</evidence>
<keyword evidence="2" id="KW-1185">Reference proteome</keyword>
<dbReference type="Proteomes" id="UP000032431">
    <property type="component" value="Chromosome I"/>
</dbReference>
<dbReference type="AlphaFoldDB" id="A0A078KLL4"/>